<keyword evidence="16" id="KW-1185">Reference proteome</keyword>
<dbReference type="GO" id="GO:0016301">
    <property type="term" value="F:kinase activity"/>
    <property type="evidence" value="ECO:0007669"/>
    <property type="project" value="UniProtKB-KW"/>
</dbReference>
<evidence type="ECO:0000256" key="3">
    <source>
        <dbReference type="ARBA" id="ARBA00022741"/>
    </source>
</evidence>
<reference evidence="15 16" key="1">
    <citation type="submission" date="2018-05" db="EMBL/GenBank/DDBJ databases">
        <title>Comparative genomic sequence analysis between strain HN4 and CCM 8460T (Falsochrobactrum ovis) will provide more evidence to prove that HN4 is a new species of Falsochrobactrum.</title>
        <authorList>
            <person name="Lyu W."/>
            <person name="Sun L."/>
            <person name="Yao L."/>
        </authorList>
    </citation>
    <scope>NUCLEOTIDE SEQUENCE [LARGE SCALE GENOMIC DNA]</scope>
    <source>
        <strain evidence="15 16">HN4</strain>
    </source>
</reference>
<name>A0A316JAA8_9HYPH</name>
<evidence type="ECO:0000256" key="6">
    <source>
        <dbReference type="ARBA" id="ARBA00023277"/>
    </source>
</evidence>
<gene>
    <name evidence="15" type="ORF">DKP76_04010</name>
</gene>
<dbReference type="NCBIfam" id="NF043035">
    <property type="entry name" value="OxoTetrKin"/>
    <property type="match status" value="1"/>
</dbReference>
<evidence type="ECO:0000313" key="15">
    <source>
        <dbReference type="EMBL" id="PWL18276.1"/>
    </source>
</evidence>
<dbReference type="InterPro" id="IPR031475">
    <property type="entry name" value="NBD_C"/>
</dbReference>
<evidence type="ECO:0000256" key="5">
    <source>
        <dbReference type="ARBA" id="ARBA00022840"/>
    </source>
</evidence>
<dbReference type="Gene3D" id="3.40.980.20">
    <property type="entry name" value="Four-carbon acid sugar kinase, nucleotide binding domain"/>
    <property type="match status" value="1"/>
</dbReference>
<dbReference type="InterPro" id="IPR010737">
    <property type="entry name" value="4-carb_acid_sugar_kinase_N"/>
</dbReference>
<keyword evidence="3" id="KW-0547">Nucleotide-binding</keyword>
<evidence type="ECO:0000256" key="8">
    <source>
        <dbReference type="ARBA" id="ARBA00036346"/>
    </source>
</evidence>
<comment type="catalytic activity">
    <reaction evidence="8">
        <text>3-dehydro-D-erythronate + ATP = 3-dehydro-4-O-phospho-D-erythronate + ADP + H(+)</text>
        <dbReference type="Rhea" id="RHEA:52556"/>
        <dbReference type="ChEBI" id="CHEBI:15378"/>
        <dbReference type="ChEBI" id="CHEBI:30616"/>
        <dbReference type="ChEBI" id="CHEBI:57958"/>
        <dbReference type="ChEBI" id="CHEBI:136593"/>
        <dbReference type="ChEBI" id="CHEBI:456216"/>
        <dbReference type="EC" id="2.7.1.217"/>
    </reaction>
</comment>
<protein>
    <recommendedName>
        <fullName evidence="11">3-oxo-tetronate kinase</fullName>
        <ecNumber evidence="10">2.7.1.217</ecNumber>
    </recommendedName>
    <alternativeName>
        <fullName evidence="12">3-dehydrotetronate 4-kinase</fullName>
    </alternativeName>
</protein>
<dbReference type="EC" id="2.7.1.217" evidence="10"/>
<organism evidence="15 16">
    <name type="scientific">Falsochrobactrum shanghaiense</name>
    <dbReference type="NCBI Taxonomy" id="2201899"/>
    <lineage>
        <taxon>Bacteria</taxon>
        <taxon>Pseudomonadati</taxon>
        <taxon>Pseudomonadota</taxon>
        <taxon>Alphaproteobacteria</taxon>
        <taxon>Hyphomicrobiales</taxon>
        <taxon>Brucellaceae</taxon>
        <taxon>Falsochrobactrum</taxon>
    </lineage>
</organism>
<evidence type="ECO:0000259" key="13">
    <source>
        <dbReference type="Pfam" id="PF07005"/>
    </source>
</evidence>
<evidence type="ECO:0000313" key="16">
    <source>
        <dbReference type="Proteomes" id="UP000245865"/>
    </source>
</evidence>
<evidence type="ECO:0000256" key="12">
    <source>
        <dbReference type="ARBA" id="ARBA00041377"/>
    </source>
</evidence>
<accession>A0A316JAA8</accession>
<evidence type="ECO:0000256" key="4">
    <source>
        <dbReference type="ARBA" id="ARBA00022777"/>
    </source>
</evidence>
<dbReference type="InterPro" id="IPR037051">
    <property type="entry name" value="4-carb_acid_sugar_kinase_N_sf"/>
</dbReference>
<comment type="similarity">
    <text evidence="1">Belongs to the four-carbon acid sugar kinase family.</text>
</comment>
<keyword evidence="5" id="KW-0067">ATP-binding</keyword>
<comment type="function">
    <text evidence="9">Catalyzes the ATP-dependent phosphorylation of 3-oxo-tetronate to 3-oxo-tetronate 4-phosphate.</text>
</comment>
<dbReference type="Pfam" id="PF07005">
    <property type="entry name" value="SBD_N"/>
    <property type="match status" value="1"/>
</dbReference>
<dbReference type="EMBL" id="QGDB01000002">
    <property type="protein sequence ID" value="PWL18276.1"/>
    <property type="molecule type" value="Genomic_DNA"/>
</dbReference>
<dbReference type="Gene3D" id="3.40.50.10840">
    <property type="entry name" value="Putative sugar-binding, N-terminal domain"/>
    <property type="match status" value="1"/>
</dbReference>
<dbReference type="OrthoDB" id="191465at2"/>
<dbReference type="SUPFAM" id="SSF142764">
    <property type="entry name" value="YgbK-like"/>
    <property type="match status" value="1"/>
</dbReference>
<comment type="caution">
    <text evidence="15">The sequence shown here is derived from an EMBL/GenBank/DDBJ whole genome shotgun (WGS) entry which is preliminary data.</text>
</comment>
<evidence type="ECO:0000256" key="2">
    <source>
        <dbReference type="ARBA" id="ARBA00022679"/>
    </source>
</evidence>
<evidence type="ECO:0000256" key="1">
    <source>
        <dbReference type="ARBA" id="ARBA00005715"/>
    </source>
</evidence>
<sequence>MLLGSIADDLTGATDLALILSREGMKVIQVVGVPQDKADFGDADAVVVALKSRTIAPQAAIEQTLAAAEVLRAAGAGQIYFKYCSTFDSTSEGNIGPVTQALMAYLEAEHTVACPAFPENKRTVYKGHLFVGDQLLSESPMKDHPLTPMRDANLVRVLQQQTSRPVRLVNLETVHQGPARLRDDLFAQPGIAIVDAITDQDLRIIGEAMAELKLITGGSALAQGLPDNYRRQGKMPAKASKTEFAAPKGKGVMLAGSCSAATRRQIAHAQNAGVPSFRLDALQIANGELTAEKVLAFIAGQDGSTYPALIYSSTDPDQVKIAQEKLGRFEAGEMIENFLSSLAVSLAGQGYQRFIVAGGETSGAVVNALNAQAVQIGPEIDPGVPWVFTLDENNPVCLALKSGNFGSDDFFTKAWEMVR</sequence>
<evidence type="ECO:0000256" key="10">
    <source>
        <dbReference type="ARBA" id="ARBA00039095"/>
    </source>
</evidence>
<evidence type="ECO:0000259" key="14">
    <source>
        <dbReference type="Pfam" id="PF17042"/>
    </source>
</evidence>
<dbReference type="InterPro" id="IPR042213">
    <property type="entry name" value="NBD_C_sf"/>
</dbReference>
<dbReference type="GO" id="GO:0005524">
    <property type="term" value="F:ATP binding"/>
    <property type="evidence" value="ECO:0007669"/>
    <property type="project" value="UniProtKB-KW"/>
</dbReference>
<dbReference type="RefSeq" id="WP_109705177.1">
    <property type="nucleotide sequence ID" value="NZ_QGDB01000002.1"/>
</dbReference>
<evidence type="ECO:0000256" key="7">
    <source>
        <dbReference type="ARBA" id="ARBA00035898"/>
    </source>
</evidence>
<evidence type="ECO:0000256" key="11">
    <source>
        <dbReference type="ARBA" id="ARBA00039461"/>
    </source>
</evidence>
<dbReference type="Proteomes" id="UP000245865">
    <property type="component" value="Unassembled WGS sequence"/>
</dbReference>
<keyword evidence="6" id="KW-0119">Carbohydrate metabolism</keyword>
<keyword evidence="2" id="KW-0808">Transferase</keyword>
<keyword evidence="4" id="KW-0418">Kinase</keyword>
<comment type="catalytic activity">
    <reaction evidence="7">
        <text>3-dehydro-L-erythronate + ATP = 3-dehydro-4-O-phospho-L-erythronate + ADP + H(+)</text>
        <dbReference type="Rhea" id="RHEA:52552"/>
        <dbReference type="ChEBI" id="CHEBI:15378"/>
        <dbReference type="ChEBI" id="CHEBI:30616"/>
        <dbReference type="ChEBI" id="CHEBI:136592"/>
        <dbReference type="ChEBI" id="CHEBI:136670"/>
        <dbReference type="ChEBI" id="CHEBI:456216"/>
        <dbReference type="EC" id="2.7.1.217"/>
    </reaction>
</comment>
<feature type="domain" description="Four-carbon acid sugar kinase N-terminal" evidence="13">
    <location>
        <begin position="3"/>
        <end position="225"/>
    </location>
</feature>
<proteinExistence type="inferred from homology"/>
<dbReference type="InterPro" id="IPR050007">
    <property type="entry name" value="OtnK"/>
</dbReference>
<dbReference type="AlphaFoldDB" id="A0A316JAA8"/>
<evidence type="ECO:0000256" key="9">
    <source>
        <dbReference type="ARBA" id="ARBA00037335"/>
    </source>
</evidence>
<feature type="domain" description="Four-carbon acid sugar kinase nucleotide binding" evidence="14">
    <location>
        <begin position="252"/>
        <end position="411"/>
    </location>
</feature>
<dbReference type="Pfam" id="PF17042">
    <property type="entry name" value="NBD_C"/>
    <property type="match status" value="1"/>
</dbReference>